<reference evidence="2 3" key="1">
    <citation type="journal article" date="2016" name="Nat. Commun.">
        <title>Thousands of microbial genomes shed light on interconnected biogeochemical processes in an aquifer system.</title>
        <authorList>
            <person name="Anantharaman K."/>
            <person name="Brown C.T."/>
            <person name="Hug L.A."/>
            <person name="Sharon I."/>
            <person name="Castelle C.J."/>
            <person name="Probst A.J."/>
            <person name="Thomas B.C."/>
            <person name="Singh A."/>
            <person name="Wilkins M.J."/>
            <person name="Karaoz U."/>
            <person name="Brodie E.L."/>
            <person name="Williams K.H."/>
            <person name="Hubbard S.S."/>
            <person name="Banfield J.F."/>
        </authorList>
    </citation>
    <scope>NUCLEOTIDE SEQUENCE [LARGE SCALE GENOMIC DNA]</scope>
</reference>
<dbReference type="STRING" id="1817813.A2008_00755"/>
<evidence type="ECO:0000259" key="1">
    <source>
        <dbReference type="Pfam" id="PF03417"/>
    </source>
</evidence>
<dbReference type="InterPro" id="IPR005079">
    <property type="entry name" value="Peptidase_C45_hydrolase"/>
</dbReference>
<protein>
    <recommendedName>
        <fullName evidence="1">Peptidase C45 hydrolase domain-containing protein</fullName>
    </recommendedName>
</protein>
<dbReference type="Gene3D" id="3.60.60.10">
    <property type="entry name" value="Penicillin V Acylase, Chain A"/>
    <property type="match status" value="1"/>
</dbReference>
<proteinExistence type="predicted"/>
<sequence length="358" mass="39305">MFKQKKDGKLMRKNASVKYFKLTAALIAALLLLFHDAPLRPLSAADGGGECTLAGAAGYFAMEGGCIVLKNRDRNTRFVQSLDFVKEDGGYFFIGVKNISAAEKDRLAYTMGINEKGLICVSSSPPNKINFNFRGRKYEVYHPGMILSKIATVDEFVEMVLKAGKIGSAMNYIVADSKKMCLVEAVDEIHYDYKIVVNGTVCQTNHYHMEKMLKYQGMPLNPSSANRLARAKELVIGSGKTVSVSDFMAAAADHGRAAEYNDLNICRHPDSDYGSKKFDGGTISSMILVSRPGEPPHAYVAIGQPCTAGYERLSIINGACAVNPLKKVLYNSGAANMAADFTRDAYYHFIMPFVRNHQ</sequence>
<accession>A0A1F7X1E3</accession>
<feature type="domain" description="Peptidase C45 hydrolase" evidence="1">
    <location>
        <begin position="64"/>
        <end position="235"/>
    </location>
</feature>
<evidence type="ECO:0000313" key="2">
    <source>
        <dbReference type="EMBL" id="OGM08125.1"/>
    </source>
</evidence>
<dbReference type="Proteomes" id="UP000178735">
    <property type="component" value="Unassembled WGS sequence"/>
</dbReference>
<dbReference type="EMBL" id="MGFH01000024">
    <property type="protein sequence ID" value="OGM08125.1"/>
    <property type="molecule type" value="Genomic_DNA"/>
</dbReference>
<dbReference type="Pfam" id="PF03417">
    <property type="entry name" value="AAT"/>
    <property type="match status" value="1"/>
</dbReference>
<name>A0A1F7X1E3_9BACT</name>
<organism evidence="2 3">
    <name type="scientific">Candidatus Wallbacteria bacterium GWC2_49_35</name>
    <dbReference type="NCBI Taxonomy" id="1817813"/>
    <lineage>
        <taxon>Bacteria</taxon>
        <taxon>Candidatus Walliibacteriota</taxon>
    </lineage>
</organism>
<evidence type="ECO:0000313" key="3">
    <source>
        <dbReference type="Proteomes" id="UP000178735"/>
    </source>
</evidence>
<comment type="caution">
    <text evidence="2">The sequence shown here is derived from an EMBL/GenBank/DDBJ whole genome shotgun (WGS) entry which is preliminary data.</text>
</comment>
<dbReference type="AlphaFoldDB" id="A0A1F7X1E3"/>
<gene>
    <name evidence="2" type="ORF">A2008_00755</name>
</gene>